<evidence type="ECO:0000313" key="3">
    <source>
        <dbReference type="Proteomes" id="UP000230922"/>
    </source>
</evidence>
<dbReference type="EMBL" id="PFAK01000062">
    <property type="protein sequence ID" value="PIR95952.1"/>
    <property type="molecule type" value="Genomic_DNA"/>
</dbReference>
<dbReference type="Proteomes" id="UP000230922">
    <property type="component" value="Unassembled WGS sequence"/>
</dbReference>
<comment type="caution">
    <text evidence="2">The sequence shown here is derived from an EMBL/GenBank/DDBJ whole genome shotgun (WGS) entry which is preliminary data.</text>
</comment>
<evidence type="ECO:0000256" key="1">
    <source>
        <dbReference type="SAM" id="MobiDB-lite"/>
    </source>
</evidence>
<feature type="compositionally biased region" description="Polar residues" evidence="1">
    <location>
        <begin position="45"/>
        <end position="54"/>
    </location>
</feature>
<proteinExistence type="predicted"/>
<feature type="region of interest" description="Disordered" evidence="1">
    <location>
        <begin position="32"/>
        <end position="129"/>
    </location>
</feature>
<gene>
    <name evidence="2" type="ORF">COT92_03810</name>
</gene>
<reference evidence="3" key="1">
    <citation type="submission" date="2017-09" db="EMBL/GenBank/DDBJ databases">
        <title>Depth-based differentiation of microbial function through sediment-hosted aquifers and enrichment of novel symbionts in the deep terrestrial subsurface.</title>
        <authorList>
            <person name="Probst A.J."/>
            <person name="Ladd B."/>
            <person name="Jarett J.K."/>
            <person name="Geller-Mcgrath D.E."/>
            <person name="Sieber C.M.K."/>
            <person name="Emerson J.B."/>
            <person name="Anantharaman K."/>
            <person name="Thomas B.C."/>
            <person name="Malmstrom R."/>
            <person name="Stieglmeier M."/>
            <person name="Klingl A."/>
            <person name="Woyke T."/>
            <person name="Ryan C.M."/>
            <person name="Banfield J.F."/>
        </authorList>
    </citation>
    <scope>NUCLEOTIDE SEQUENCE [LARGE SCALE GENOMIC DNA]</scope>
</reference>
<name>A0A2H0VA20_9BACT</name>
<protein>
    <submittedName>
        <fullName evidence="2">Uncharacterized protein</fullName>
    </submittedName>
</protein>
<feature type="compositionally biased region" description="Acidic residues" evidence="1">
    <location>
        <begin position="32"/>
        <end position="44"/>
    </location>
</feature>
<organism evidence="2 3">
    <name type="scientific">Candidatus Doudnabacteria bacterium CG10_big_fil_rev_8_21_14_0_10_42_18</name>
    <dbReference type="NCBI Taxonomy" id="1974552"/>
    <lineage>
        <taxon>Bacteria</taxon>
        <taxon>Candidatus Doudnaibacteriota</taxon>
    </lineage>
</organism>
<feature type="compositionally biased region" description="Low complexity" evidence="1">
    <location>
        <begin position="66"/>
        <end position="127"/>
    </location>
</feature>
<evidence type="ECO:0000313" key="2">
    <source>
        <dbReference type="EMBL" id="PIR95952.1"/>
    </source>
</evidence>
<sequence length="475" mass="50623">MKKIINLFIITAMLGFVIQPVLTMAEDEAVPDSAEAEVLPEDTATEPQATSTPVSGLETAEELLEESTGTSTPESTATSTPESSATSSPESVATSTPESTSTSTIESEFGLTSEEPAATTTPESAAEQNFSPLPASFSEVVDTSFTTGGSEALKAVPVVKAVWEMNGTAAAALGTDDHKDSGAQFLPSGQYRVSKPFSVCATVSDLNGAGDITSVEARIVYPQAAYYEETEEGELVCGLPKGTLKAMTPLAKEQGISLFCESIKNKNASLPSFYDIYNFIGLCGEDGELEKGTAAVYCADGALKYDDAAGKYNVIAIAKDSAGNTGNSLSNNFSYLELTAFETDFSGLDYGNAELNALKTIQGDEVWQEPKTKNYSTVRNVGNTRLRMSVTQDDMGLGKTDGVWNIRYGFKVGEFTSWASYWPEETMAFEKIIELSQTEPIDFALTVLNFSEDSINAYAGKMTLTAQKAEGLLCD</sequence>
<accession>A0A2H0VA20</accession>
<dbReference type="AlphaFoldDB" id="A0A2H0VA20"/>